<sequence>MNFFRKIIIDPIAFKKRDILGSNPIALNEPVKWNTSIFLIDDVKSFGRIYGFSFFFINLNPIKLILMRPDYTSNIPETFTLVYTWLIYPNNLGREDVMVQDISQICEIARPGDKIGLYLKDQSPAVAHQYDYRVKNRIIQNVYQNDLIINKAYSTDGIKYPCVFSIRFYMDQDFGYTKIDNYSKCPINSGVPLLYSTEEKYETIGYDLVSIDEYSPWQLSIFLFVDPIESFGYLYGFSMYFVSKDPVTLCLLRPNYAYSTIYSYKLVQKWTINPENLGKSHIMISAINQQCFMVRKGDQIGILIDDDSPSIAHQYNDAIRNNIIPLDSEELEINRDYNTDGLQYNCIFSLKIHINKEFENLDEYSNCSDENKNPKEIEKEENTGEEVGYNLISFDEPVKWNVSSFIFEDGFMSYGRIFGFTFYFIKMDPVKVLLWRPTYENFEILSYKLIHIWTITPPNLGLVDIHLQENSRCISIKPNDRLGIFIDDNTPSIAHQYDYNVGNSIIQNIDENDLIVGNEYTTDGVGYPCIFSMKAYSDKLIREGKIDQTSDCPIDITIPKQKEKSENAGRFEQVGYKPLSKHESVNWNISAFIFAQDIQRKGRLFAFTFYFLNTDPLKVLLFRPKYYNGQIETYNLIHIWDIIPPQTGLVNIGLEDIKQQCVECKVNDRIGIYINDDSPAVTHQYDYNIKNVIIQNVYESDLVIGQEYTSDGMGYPCVFSVQGYICTEDTETSLYNCPAIDNLYEAFESAKYYTNGFDLLKSNQIAVREKCAVAFSKCINSSGILFSFSMYLINTNPIKLLLWRPSIVNHFLISDLNQECVFVEYEDRLGIYLEDNPLAIAEQINENVVNDMVSMEDVEINKVYYPEGVTKYTFSLQAHIDIDLSESNLDKYSNCLGSKFKGIETKDMKEIPLPLIIGVLQKFMDWLTNQ</sequence>
<evidence type="ECO:0000313" key="1">
    <source>
        <dbReference type="EMBL" id="OAF66241.1"/>
    </source>
</evidence>
<evidence type="ECO:0000313" key="2">
    <source>
        <dbReference type="Proteomes" id="UP000078046"/>
    </source>
</evidence>
<comment type="caution">
    <text evidence="1">The sequence shown here is derived from an EMBL/GenBank/DDBJ whole genome shotgun (WGS) entry which is preliminary data.</text>
</comment>
<dbReference type="AlphaFoldDB" id="A0A177AXV1"/>
<protein>
    <submittedName>
        <fullName evidence="1">Uncharacterized protein</fullName>
    </submittedName>
</protein>
<proteinExistence type="predicted"/>
<gene>
    <name evidence="1" type="ORF">A3Q56_06038</name>
</gene>
<organism evidence="1 2">
    <name type="scientific">Intoshia linei</name>
    <dbReference type="NCBI Taxonomy" id="1819745"/>
    <lineage>
        <taxon>Eukaryota</taxon>
        <taxon>Metazoa</taxon>
        <taxon>Spiralia</taxon>
        <taxon>Lophotrochozoa</taxon>
        <taxon>Mesozoa</taxon>
        <taxon>Orthonectida</taxon>
        <taxon>Rhopaluridae</taxon>
        <taxon>Intoshia</taxon>
    </lineage>
</organism>
<dbReference type="Proteomes" id="UP000078046">
    <property type="component" value="Unassembled WGS sequence"/>
</dbReference>
<accession>A0A177AXV1</accession>
<dbReference type="EMBL" id="LWCA01000993">
    <property type="protein sequence ID" value="OAF66241.1"/>
    <property type="molecule type" value="Genomic_DNA"/>
</dbReference>
<name>A0A177AXV1_9BILA</name>
<keyword evidence="2" id="KW-1185">Reference proteome</keyword>
<reference evidence="1 2" key="1">
    <citation type="submission" date="2016-04" db="EMBL/GenBank/DDBJ databases">
        <title>The genome of Intoshia linei affirms orthonectids as highly simplified spiralians.</title>
        <authorList>
            <person name="Mikhailov K.V."/>
            <person name="Slusarev G.S."/>
            <person name="Nikitin M.A."/>
            <person name="Logacheva M.D."/>
            <person name="Penin A."/>
            <person name="Aleoshin V."/>
            <person name="Panchin Y.V."/>
        </authorList>
    </citation>
    <scope>NUCLEOTIDE SEQUENCE [LARGE SCALE GENOMIC DNA]</scope>
    <source>
        <strain evidence="1">Intl2013</strain>
        <tissue evidence="1">Whole animal</tissue>
    </source>
</reference>